<gene>
    <name evidence="1" type="ORF">ETP43_01320</name>
</gene>
<dbReference type="InterPro" id="IPR016621">
    <property type="entry name" value="UCP014543"/>
</dbReference>
<dbReference type="EMBL" id="SDKC01000001">
    <property type="protein sequence ID" value="RXS74023.1"/>
    <property type="molecule type" value="Genomic_DNA"/>
</dbReference>
<evidence type="ECO:0000313" key="1">
    <source>
        <dbReference type="EMBL" id="RXS74023.1"/>
    </source>
</evidence>
<evidence type="ECO:0000313" key="2">
    <source>
        <dbReference type="Proteomes" id="UP000290106"/>
    </source>
</evidence>
<dbReference type="RefSeq" id="WP_118568617.1">
    <property type="nucleotide sequence ID" value="NZ_SDKC01000001.1"/>
</dbReference>
<sequence>MKETILLFNITDRNTKLKLERILLPLKLRIRRIPVSQYGQTLAALCGLEEPADLPSESAVTPSFSDPMMIFAGLSEMTLDRVLTGLRAQQIRIPYKAILTPTNQHWTPEECFIEIKKEHEQMHGLNQ</sequence>
<keyword evidence="2" id="KW-1185">Reference proteome</keyword>
<dbReference type="Pfam" id="PF12646">
    <property type="entry name" value="DUF3783"/>
    <property type="match status" value="1"/>
</dbReference>
<proteinExistence type="predicted"/>
<accession>A0A4Q1REP4</accession>
<reference evidence="1 2" key="1">
    <citation type="submission" date="2019-01" db="EMBL/GenBank/DDBJ databases">
        <title>Blautia sp. nov. KGMB01111 isolated human feces.</title>
        <authorList>
            <person name="Park J.-E."/>
            <person name="Kim J.-S."/>
            <person name="Park S.-H."/>
        </authorList>
    </citation>
    <scope>NUCLEOTIDE SEQUENCE [LARGE SCALE GENOMIC DNA]</scope>
    <source>
        <strain evidence="1 2">KGMB01111</strain>
    </source>
</reference>
<name>A0A4Q1REP4_9FIRM</name>
<dbReference type="OrthoDB" id="1049518at2"/>
<dbReference type="Proteomes" id="UP000290106">
    <property type="component" value="Unassembled WGS sequence"/>
</dbReference>
<comment type="caution">
    <text evidence="1">The sequence shown here is derived from an EMBL/GenBank/DDBJ whole genome shotgun (WGS) entry which is preliminary data.</text>
</comment>
<dbReference type="AlphaFoldDB" id="A0A4Q1REP4"/>
<protein>
    <submittedName>
        <fullName evidence="1">DUF3783 domain-containing protein</fullName>
    </submittedName>
</protein>
<organism evidence="1 2">
    <name type="scientific">Blautia faecicola</name>
    <dbReference type="NCBI Taxonomy" id="2509240"/>
    <lineage>
        <taxon>Bacteria</taxon>
        <taxon>Bacillati</taxon>
        <taxon>Bacillota</taxon>
        <taxon>Clostridia</taxon>
        <taxon>Lachnospirales</taxon>
        <taxon>Lachnospiraceae</taxon>
        <taxon>Blautia</taxon>
    </lineage>
</organism>